<dbReference type="Proteomes" id="UP000231214">
    <property type="component" value="Unassembled WGS sequence"/>
</dbReference>
<evidence type="ECO:0000259" key="1">
    <source>
        <dbReference type="Pfam" id="PF13480"/>
    </source>
</evidence>
<dbReference type="AlphaFoldDB" id="A0A2M6XBK8"/>
<reference evidence="3" key="1">
    <citation type="submission" date="2017-09" db="EMBL/GenBank/DDBJ databases">
        <title>Depth-based differentiation of microbial function through sediment-hosted aquifers and enrichment of novel symbionts in the deep terrestrial subsurface.</title>
        <authorList>
            <person name="Probst A.J."/>
            <person name="Ladd B."/>
            <person name="Jarett J.K."/>
            <person name="Geller-Mcgrath D.E."/>
            <person name="Sieber C.M.K."/>
            <person name="Emerson J.B."/>
            <person name="Anantharaman K."/>
            <person name="Thomas B.C."/>
            <person name="Malmstrom R."/>
            <person name="Stieglmeier M."/>
            <person name="Klingl A."/>
            <person name="Woyke T."/>
            <person name="Ryan C.M."/>
            <person name="Banfield J.F."/>
        </authorList>
    </citation>
    <scope>NUCLEOTIDE SEQUENCE [LARGE SCALE GENOMIC DNA]</scope>
</reference>
<dbReference type="SUPFAM" id="SSF55729">
    <property type="entry name" value="Acyl-CoA N-acyltransferases (Nat)"/>
    <property type="match status" value="1"/>
</dbReference>
<protein>
    <recommendedName>
        <fullName evidence="1">BioF2-like acetyltransferase domain-containing protein</fullName>
    </recommendedName>
</protein>
<dbReference type="InterPro" id="IPR038740">
    <property type="entry name" value="BioF2-like_GNAT_dom"/>
</dbReference>
<dbReference type="EMBL" id="PEZK01000011">
    <property type="protein sequence ID" value="PIU02346.1"/>
    <property type="molecule type" value="Genomic_DNA"/>
</dbReference>
<feature type="domain" description="BioF2-like acetyltransferase" evidence="1">
    <location>
        <begin position="207"/>
        <end position="348"/>
    </location>
</feature>
<dbReference type="Pfam" id="PF13480">
    <property type="entry name" value="Acetyltransf_6"/>
    <property type="match status" value="1"/>
</dbReference>
<evidence type="ECO:0000313" key="3">
    <source>
        <dbReference type="Proteomes" id="UP000231214"/>
    </source>
</evidence>
<sequence length="367" mass="43479">MSPNKQFSAKPRVQNLVKPGSFFIPFESQSVLFYPDLYHKFLNKEQRVYYQAKDHNLLLKNLQVLVTTDLEECRRLWQEFSPQQGLFDTWEFRLAFYQGYHHQPYFLVFKTATENLALLPLWYEADKQKYFWFGSWWQEENKFFVKDDLLIPLLLAVCPRPVLLNAISDDVPAWVRRVIKFTADDPKYILDLVGLTDADDFLATFNKKRRYNFRRDRRIIISQRPQVIFDRLTDFKQLISLSKARFQQKGEETDWEDPRRVKTFAAVIRLGRQAQGFDIRMITVKIGAKVAAVDLIALCHGCYYPMKCGYNVKEFPGIGNYMNLLEINDAISLGAKKMDFLEIGYGWKDRWFTAVPLLKFARRRYHL</sequence>
<gene>
    <name evidence="2" type="ORF">COT66_00660</name>
</gene>
<evidence type="ECO:0000313" key="2">
    <source>
        <dbReference type="EMBL" id="PIU02346.1"/>
    </source>
</evidence>
<name>A0A2M6XBK8_9BACT</name>
<proteinExistence type="predicted"/>
<dbReference type="InterPro" id="IPR016181">
    <property type="entry name" value="Acyl_CoA_acyltransferase"/>
</dbReference>
<dbReference type="Gene3D" id="3.40.630.30">
    <property type="match status" value="1"/>
</dbReference>
<comment type="caution">
    <text evidence="2">The sequence shown here is derived from an EMBL/GenBank/DDBJ whole genome shotgun (WGS) entry which is preliminary data.</text>
</comment>
<accession>A0A2M6XBK8</accession>
<organism evidence="2 3">
    <name type="scientific">Candidatus Shapirobacteria bacterium CG09_land_8_20_14_0_10_49_15</name>
    <dbReference type="NCBI Taxonomy" id="1974482"/>
    <lineage>
        <taxon>Bacteria</taxon>
        <taxon>Candidatus Shapironibacteriota</taxon>
    </lineage>
</organism>